<reference evidence="2 3" key="1">
    <citation type="submission" date="2018-11" db="EMBL/GenBank/DDBJ databases">
        <title>Complete genome sequence of Microcystis aeruginosa NIES-102.</title>
        <authorList>
            <person name="Yamaguchi H."/>
            <person name="Suzuki S."/>
            <person name="Kawachi M."/>
        </authorList>
    </citation>
    <scope>NUCLEOTIDE SEQUENCE [LARGE SCALE GENOMIC DNA]</scope>
    <source>
        <strain evidence="2 3">NIES-102</strain>
    </source>
</reference>
<feature type="transmembrane region" description="Helical" evidence="1">
    <location>
        <begin position="129"/>
        <end position="146"/>
    </location>
</feature>
<evidence type="ECO:0000313" key="2">
    <source>
        <dbReference type="EMBL" id="BBH40921.1"/>
    </source>
</evidence>
<gene>
    <name evidence="2" type="ORF">myaer102_35070</name>
</gene>
<dbReference type="Pfam" id="PF11833">
    <property type="entry name" value="CPP1-like"/>
    <property type="match status" value="1"/>
</dbReference>
<sequence length="208" mass="23486">MFMSEQNPYEQLGVTEESSFEEIQEAKQRLVQQYQNDSKIVELIESAYDSVLMDRLRMRQEGRIKVPDRIRFPERLTIPVESKPVTSSKSPHWWQSLIDTPSARDIGVPAVIYACLGAITLLVPDPSGSLLPLLLAFGVFVNIYFFNRKEKRFGRALLFTLAGLVLGVALGAGLASLAAKADLHIFGDRQIYALVTFLIFWVISSFFR</sequence>
<name>A0A3G9JS81_MICVR</name>
<evidence type="ECO:0008006" key="4">
    <source>
        <dbReference type="Google" id="ProtNLM"/>
    </source>
</evidence>
<keyword evidence="1" id="KW-0472">Membrane</keyword>
<dbReference type="KEGG" id="mvz:myaer102_35070"/>
<evidence type="ECO:0000256" key="1">
    <source>
        <dbReference type="SAM" id="Phobius"/>
    </source>
</evidence>
<keyword evidence="1" id="KW-0812">Transmembrane</keyword>
<dbReference type="PANTHER" id="PTHR33372">
    <property type="match status" value="1"/>
</dbReference>
<keyword evidence="1" id="KW-1133">Transmembrane helix</keyword>
<feature type="transmembrane region" description="Helical" evidence="1">
    <location>
        <begin position="106"/>
        <end position="123"/>
    </location>
</feature>
<accession>A0A3G9JS81</accession>
<dbReference type="InterPro" id="IPR021788">
    <property type="entry name" value="CPP1-like"/>
</dbReference>
<proteinExistence type="predicted"/>
<dbReference type="Proteomes" id="UP000278152">
    <property type="component" value="Chromosome"/>
</dbReference>
<protein>
    <recommendedName>
        <fullName evidence="4">Molecular chaperone DnaJ</fullName>
    </recommendedName>
</protein>
<dbReference type="AlphaFoldDB" id="A0A3G9JS81"/>
<dbReference type="EMBL" id="AP019314">
    <property type="protein sequence ID" value="BBH40921.1"/>
    <property type="molecule type" value="Genomic_DNA"/>
</dbReference>
<evidence type="ECO:0000313" key="3">
    <source>
        <dbReference type="Proteomes" id="UP000278152"/>
    </source>
</evidence>
<feature type="transmembrane region" description="Helical" evidence="1">
    <location>
        <begin position="158"/>
        <end position="179"/>
    </location>
</feature>
<feature type="transmembrane region" description="Helical" evidence="1">
    <location>
        <begin position="191"/>
        <end position="207"/>
    </location>
</feature>
<dbReference type="PANTHER" id="PTHR33372:SF2">
    <property type="entry name" value="PROTEIN CHAPERONE-LIKE PROTEIN OF POR1, CHLOROPLASTIC"/>
    <property type="match status" value="1"/>
</dbReference>
<organism evidence="2 3">
    <name type="scientific">Microcystis viridis NIES-102</name>
    <dbReference type="NCBI Taxonomy" id="213615"/>
    <lineage>
        <taxon>Bacteria</taxon>
        <taxon>Bacillati</taxon>
        <taxon>Cyanobacteriota</taxon>
        <taxon>Cyanophyceae</taxon>
        <taxon>Oscillatoriophycideae</taxon>
        <taxon>Chroococcales</taxon>
        <taxon>Microcystaceae</taxon>
        <taxon>Microcystis</taxon>
    </lineage>
</organism>